<dbReference type="GeneID" id="41321447"/>
<keyword evidence="1" id="KW-0472">Membrane</keyword>
<accession>A0A3G3IGM0</accession>
<proteinExistence type="predicted"/>
<sequence length="61" mass="6527">MDFYTASVIWIFSAVGLVALNIVSGLDLIGNIIMDACVAITAIGFLGYKRVYEKMVAPVTA</sequence>
<gene>
    <name evidence="2" type="ORF">BKD89_03230</name>
</gene>
<reference evidence="2 3" key="1">
    <citation type="submission" date="2016-10" db="EMBL/GenBank/DDBJ databases">
        <title>Complete genome of the TMA-utilizing, human hosted archaeon Methanomethylophilus alvus Gen. nov, sp. nov., strain Mx-05, derived from a pure culture.</title>
        <authorList>
            <person name="Brugere J.-F."/>
            <person name="Ben Hania W."/>
            <person name="Chaudhary P.P."/>
            <person name="Gaci N."/>
            <person name="Borrel G."/>
            <person name="Cao Van Tuat L."/>
            <person name="Fardeau M.-L."/>
            <person name="Harris H.M.B."/>
            <person name="O'Toole P.W."/>
            <person name="Ollivier B."/>
        </authorList>
    </citation>
    <scope>NUCLEOTIDE SEQUENCE [LARGE SCALE GENOMIC DNA]</scope>
    <source>
        <strain evidence="2 3">Mx-05</strain>
    </source>
</reference>
<evidence type="ECO:0000313" key="3">
    <source>
        <dbReference type="Proteomes" id="UP000273278"/>
    </source>
</evidence>
<keyword evidence="1" id="KW-0812">Transmembrane</keyword>
<dbReference type="AlphaFoldDB" id="A0A3G3IGM0"/>
<evidence type="ECO:0000313" key="2">
    <source>
        <dbReference type="EMBL" id="AYQ54818.1"/>
    </source>
</evidence>
<protein>
    <submittedName>
        <fullName evidence="2">Uncharacterized protein</fullName>
    </submittedName>
</protein>
<dbReference type="RefSeq" id="WP_015504545.1">
    <property type="nucleotide sequence ID" value="NZ_CAYARO010000010.1"/>
</dbReference>
<keyword evidence="1" id="KW-1133">Transmembrane helix</keyword>
<name>A0A3G3IGM0_9ARCH</name>
<feature type="transmembrane region" description="Helical" evidence="1">
    <location>
        <begin position="29"/>
        <end position="48"/>
    </location>
</feature>
<evidence type="ECO:0000256" key="1">
    <source>
        <dbReference type="SAM" id="Phobius"/>
    </source>
</evidence>
<dbReference type="EMBL" id="CP017686">
    <property type="protein sequence ID" value="AYQ54818.1"/>
    <property type="molecule type" value="Genomic_DNA"/>
</dbReference>
<feature type="transmembrane region" description="Helical" evidence="1">
    <location>
        <begin position="7"/>
        <end position="23"/>
    </location>
</feature>
<dbReference type="Proteomes" id="UP000273278">
    <property type="component" value="Chromosome"/>
</dbReference>
<organism evidence="2 3">
    <name type="scientific">Methanomethylophilus alvi</name>
    <dbReference type="NCBI Taxonomy" id="1291540"/>
    <lineage>
        <taxon>Archaea</taxon>
        <taxon>Methanobacteriati</taxon>
        <taxon>Thermoplasmatota</taxon>
        <taxon>Thermoplasmata</taxon>
        <taxon>Methanomassiliicoccales</taxon>
        <taxon>Methanomethylophilaceae</taxon>
        <taxon>Methanomethylophilus</taxon>
    </lineage>
</organism>